<dbReference type="OrthoDB" id="2504561at2759"/>
<proteinExistence type="predicted"/>
<organism evidence="2 3">
    <name type="scientific">Fasciolopsis buskii</name>
    <dbReference type="NCBI Taxonomy" id="27845"/>
    <lineage>
        <taxon>Eukaryota</taxon>
        <taxon>Metazoa</taxon>
        <taxon>Spiralia</taxon>
        <taxon>Lophotrochozoa</taxon>
        <taxon>Platyhelminthes</taxon>
        <taxon>Trematoda</taxon>
        <taxon>Digenea</taxon>
        <taxon>Plagiorchiida</taxon>
        <taxon>Echinostomata</taxon>
        <taxon>Echinostomatoidea</taxon>
        <taxon>Fasciolidae</taxon>
        <taxon>Fasciolopsis</taxon>
    </lineage>
</organism>
<evidence type="ECO:0000313" key="3">
    <source>
        <dbReference type="Proteomes" id="UP000728185"/>
    </source>
</evidence>
<reference evidence="2" key="1">
    <citation type="submission" date="2019-05" db="EMBL/GenBank/DDBJ databases">
        <title>Annotation for the trematode Fasciolopsis buski.</title>
        <authorList>
            <person name="Choi Y.-J."/>
        </authorList>
    </citation>
    <scope>NUCLEOTIDE SEQUENCE</scope>
    <source>
        <strain evidence="2">HT</strain>
        <tissue evidence="2">Whole worm</tissue>
    </source>
</reference>
<comment type="caution">
    <text evidence="2">The sequence shown here is derived from an EMBL/GenBank/DDBJ whole genome shotgun (WGS) entry which is preliminary data.</text>
</comment>
<dbReference type="Proteomes" id="UP000728185">
    <property type="component" value="Unassembled WGS sequence"/>
</dbReference>
<evidence type="ECO:0000313" key="2">
    <source>
        <dbReference type="EMBL" id="KAA0184542.1"/>
    </source>
</evidence>
<accession>A0A8E0RPD6</accession>
<dbReference type="AlphaFoldDB" id="A0A8E0RPD6"/>
<evidence type="ECO:0000256" key="1">
    <source>
        <dbReference type="SAM" id="MobiDB-lite"/>
    </source>
</evidence>
<sequence length="98" mass="10765">MSAACADKSMSNTCAYLSIAAAAMHLSFGQWQRSKCLEKEALKKSLESECKAPLNHIRVTHTLLNSNMEPFRYGGEIPSAKSPRSPLRMTSASQSNIF</sequence>
<feature type="compositionally biased region" description="Polar residues" evidence="1">
    <location>
        <begin position="88"/>
        <end position="98"/>
    </location>
</feature>
<dbReference type="EMBL" id="LUCM01011047">
    <property type="protein sequence ID" value="KAA0184542.1"/>
    <property type="molecule type" value="Genomic_DNA"/>
</dbReference>
<gene>
    <name evidence="2" type="ORF">FBUS_10270</name>
</gene>
<protein>
    <submittedName>
        <fullName evidence="2">Uncharacterized protein</fullName>
    </submittedName>
</protein>
<name>A0A8E0RPD6_9TREM</name>
<feature type="region of interest" description="Disordered" evidence="1">
    <location>
        <begin position="75"/>
        <end position="98"/>
    </location>
</feature>
<keyword evidence="3" id="KW-1185">Reference proteome</keyword>